<dbReference type="HOGENOM" id="CLU_191666_1_0_1"/>
<keyword evidence="2" id="KW-1185">Reference proteome</keyword>
<accession>A0A0C9XV40</accession>
<dbReference type="OrthoDB" id="2691413at2759"/>
<dbReference type="Proteomes" id="UP000054018">
    <property type="component" value="Unassembled WGS sequence"/>
</dbReference>
<evidence type="ECO:0000313" key="1">
    <source>
        <dbReference type="EMBL" id="KIK16300.1"/>
    </source>
</evidence>
<gene>
    <name evidence="1" type="ORF">PISMIDRAFT_113706</name>
</gene>
<name>A0A0C9XV40_9AGAM</name>
<sequence>MTDTEETSDHEHSIPQRVCHDHFFNSWKLVISTIVHPYMQYLSEMVGKPLAQQVSLLSACSKDCDKRHTNITCLYFDCKFIIILHA</sequence>
<dbReference type="STRING" id="765257.A0A0C9XV40"/>
<organism evidence="1 2">
    <name type="scientific">Pisolithus microcarpus 441</name>
    <dbReference type="NCBI Taxonomy" id="765257"/>
    <lineage>
        <taxon>Eukaryota</taxon>
        <taxon>Fungi</taxon>
        <taxon>Dikarya</taxon>
        <taxon>Basidiomycota</taxon>
        <taxon>Agaricomycotina</taxon>
        <taxon>Agaricomycetes</taxon>
        <taxon>Agaricomycetidae</taxon>
        <taxon>Boletales</taxon>
        <taxon>Sclerodermatineae</taxon>
        <taxon>Pisolithaceae</taxon>
        <taxon>Pisolithus</taxon>
    </lineage>
</organism>
<dbReference type="EMBL" id="KN833862">
    <property type="protein sequence ID" value="KIK16300.1"/>
    <property type="molecule type" value="Genomic_DNA"/>
</dbReference>
<proteinExistence type="predicted"/>
<evidence type="ECO:0000313" key="2">
    <source>
        <dbReference type="Proteomes" id="UP000054018"/>
    </source>
</evidence>
<reference evidence="2" key="2">
    <citation type="submission" date="2015-01" db="EMBL/GenBank/DDBJ databases">
        <title>Evolutionary Origins and Diversification of the Mycorrhizal Mutualists.</title>
        <authorList>
            <consortium name="DOE Joint Genome Institute"/>
            <consortium name="Mycorrhizal Genomics Consortium"/>
            <person name="Kohler A."/>
            <person name="Kuo A."/>
            <person name="Nagy L.G."/>
            <person name="Floudas D."/>
            <person name="Copeland A."/>
            <person name="Barry K.W."/>
            <person name="Cichocki N."/>
            <person name="Veneault-Fourrey C."/>
            <person name="LaButti K."/>
            <person name="Lindquist E.A."/>
            <person name="Lipzen A."/>
            <person name="Lundell T."/>
            <person name="Morin E."/>
            <person name="Murat C."/>
            <person name="Riley R."/>
            <person name="Ohm R."/>
            <person name="Sun H."/>
            <person name="Tunlid A."/>
            <person name="Henrissat B."/>
            <person name="Grigoriev I.V."/>
            <person name="Hibbett D.S."/>
            <person name="Martin F."/>
        </authorList>
    </citation>
    <scope>NUCLEOTIDE SEQUENCE [LARGE SCALE GENOMIC DNA]</scope>
    <source>
        <strain evidence="2">441</strain>
    </source>
</reference>
<dbReference type="AlphaFoldDB" id="A0A0C9XV40"/>
<protein>
    <submittedName>
        <fullName evidence="1">Unplaced genomic scaffold scaffold_178, whole genome shotgun sequence</fullName>
    </submittedName>
</protein>
<reference evidence="1 2" key="1">
    <citation type="submission" date="2014-04" db="EMBL/GenBank/DDBJ databases">
        <authorList>
            <consortium name="DOE Joint Genome Institute"/>
            <person name="Kuo A."/>
            <person name="Kohler A."/>
            <person name="Costa M.D."/>
            <person name="Nagy L.G."/>
            <person name="Floudas D."/>
            <person name="Copeland A."/>
            <person name="Barry K.W."/>
            <person name="Cichocki N."/>
            <person name="Veneault-Fourrey C."/>
            <person name="LaButti K."/>
            <person name="Lindquist E.A."/>
            <person name="Lipzen A."/>
            <person name="Lundell T."/>
            <person name="Morin E."/>
            <person name="Murat C."/>
            <person name="Sun H."/>
            <person name="Tunlid A."/>
            <person name="Henrissat B."/>
            <person name="Grigoriev I.V."/>
            <person name="Hibbett D.S."/>
            <person name="Martin F."/>
            <person name="Nordberg H.P."/>
            <person name="Cantor M.N."/>
            <person name="Hua S.X."/>
        </authorList>
    </citation>
    <scope>NUCLEOTIDE SEQUENCE [LARGE SCALE GENOMIC DNA]</scope>
    <source>
        <strain evidence="1 2">441</strain>
    </source>
</reference>